<reference evidence="1 2" key="1">
    <citation type="submission" date="2016-10" db="EMBL/GenBank/DDBJ databases">
        <title>Evaluation of Human, Veterinary and Environmental Mycobacterium chelonae Isolates by Core Genome Phylogenomic Analysis, Targeted Gene Comparison, and Anti-microbial Susceptibility Patterns: A Tale of Mistaken Identities.</title>
        <authorList>
            <person name="Fogelson S.B."/>
            <person name="Camus A.C."/>
            <person name="Lorenz W."/>
            <person name="Vasireddy R."/>
            <person name="Vasireddy S."/>
            <person name="Smith T."/>
            <person name="Brown-Elliott B.A."/>
            <person name="Wallace R.J.Jr."/>
            <person name="Hasan N.A."/>
            <person name="Reischl U."/>
            <person name="Sanchez S."/>
        </authorList>
    </citation>
    <scope>NUCLEOTIDE SEQUENCE [LARGE SCALE GENOMIC DNA]</scope>
    <source>
        <strain evidence="1 2">15518</strain>
    </source>
</reference>
<dbReference type="Proteomes" id="UP000179441">
    <property type="component" value="Unassembled WGS sequence"/>
</dbReference>
<dbReference type="RefSeq" id="WP_070952746.1">
    <property type="nucleotide sequence ID" value="NZ_MLIS01000004.1"/>
</dbReference>
<proteinExistence type="predicted"/>
<gene>
    <name evidence="1" type="ORF">BKG84_24405</name>
</gene>
<sequence length="162" mass="18295">MKTLEFKWTELAERTKRVLVPDNYVPAEQWKVREQVGELDDHGTRRVIDRSDVTISAADYDPDAEVLVEDPDEKRYTAAIYDPQRPNSAPQWEWTRPATLRNVLAAALVEIQNAEPRAVFNEVLPNAVYHVYATTGGLIDKKPIALLVADPIDDGPEPTTED</sequence>
<dbReference type="EMBL" id="MLIS01000004">
    <property type="protein sequence ID" value="OHU76041.1"/>
    <property type="molecule type" value="Genomic_DNA"/>
</dbReference>
<dbReference type="AlphaFoldDB" id="A0A1S1LXG3"/>
<name>A0A1S1LXG3_MYCCH</name>
<keyword evidence="2" id="KW-1185">Reference proteome</keyword>
<protein>
    <submittedName>
        <fullName evidence="1">Uncharacterized protein</fullName>
    </submittedName>
</protein>
<accession>A0A1S1LXG3</accession>
<organism evidence="1 2">
    <name type="scientific">Mycobacteroides chelonae</name>
    <name type="common">Mycobacterium chelonae</name>
    <dbReference type="NCBI Taxonomy" id="1774"/>
    <lineage>
        <taxon>Bacteria</taxon>
        <taxon>Bacillati</taxon>
        <taxon>Actinomycetota</taxon>
        <taxon>Actinomycetes</taxon>
        <taxon>Mycobacteriales</taxon>
        <taxon>Mycobacteriaceae</taxon>
        <taxon>Mycobacteroides</taxon>
    </lineage>
</organism>
<comment type="caution">
    <text evidence="1">The sequence shown here is derived from an EMBL/GenBank/DDBJ whole genome shotgun (WGS) entry which is preliminary data.</text>
</comment>
<evidence type="ECO:0000313" key="1">
    <source>
        <dbReference type="EMBL" id="OHU76041.1"/>
    </source>
</evidence>
<evidence type="ECO:0000313" key="2">
    <source>
        <dbReference type="Proteomes" id="UP000179441"/>
    </source>
</evidence>